<evidence type="ECO:0000313" key="2">
    <source>
        <dbReference type="Proteomes" id="UP001207468"/>
    </source>
</evidence>
<dbReference type="EMBL" id="JAGFNK010000059">
    <property type="protein sequence ID" value="KAI9509655.1"/>
    <property type="molecule type" value="Genomic_DNA"/>
</dbReference>
<proteinExistence type="predicted"/>
<protein>
    <submittedName>
        <fullName evidence="1">Uncharacterized protein</fullName>
    </submittedName>
</protein>
<name>A0ACC0UE95_9AGAM</name>
<evidence type="ECO:0000313" key="1">
    <source>
        <dbReference type="EMBL" id="KAI9509655.1"/>
    </source>
</evidence>
<keyword evidence="2" id="KW-1185">Reference proteome</keyword>
<sequence length="591" mass="63721">MEVEYEVESILKAKVFMKGKRMGWKFYVKWKGYEDSDNTWEPFKSFENCGEEIVKRFWDGVDTKGRDVNLIDGWTNGEEVFPTGSPRRKNRTIPREDGPANTESSMDEQSLSRSRGTPNGVKAKRPVEFPEPQNSSKRKRTSSGRRKSGTQRTRRSQRESRTPVPDSEPEEELLVSTLQKTATDDMLVDIDASGPAEQVDAENSITSHAQGHMEKPAVSHHPPTASGAPARDQSQPSTSTTVDETNLSSSSYFGVNPPQQLAVPHIPSARNGSRGLKGRNASLLTFSKKKGGLETLKRKSSLMDSEAIRGAEKVVEVQESNSAAHGDVTLHSDAEIALQDGDGTSAASEQIKLTSHDDAERRALPDYEEQNRACPSSPTIELPEKMPTSISFPEPSSGGSSPWKRATIFGPLATGTGLPSWVSCSNPDAGSLSPITKPFLLSLDNSISMPVVLKDVSSAPAINNLHLESVVSGSSGPPGKLYTSLAANALLETLETGGSCARLVPCDTATGEQRRIFDAFCSKLGEGGLFLVMASSEVLACCSSTNEDYAKKLALASALRGLSETVVVSHVKVANYSAFADAAAQAENVRW</sequence>
<accession>A0ACC0UE95</accession>
<comment type="caution">
    <text evidence="1">The sequence shown here is derived from an EMBL/GenBank/DDBJ whole genome shotgun (WGS) entry which is preliminary data.</text>
</comment>
<dbReference type="Proteomes" id="UP001207468">
    <property type="component" value="Unassembled WGS sequence"/>
</dbReference>
<gene>
    <name evidence="1" type="ORF">F5148DRAFT_1186169</name>
</gene>
<organism evidence="1 2">
    <name type="scientific">Russula earlei</name>
    <dbReference type="NCBI Taxonomy" id="71964"/>
    <lineage>
        <taxon>Eukaryota</taxon>
        <taxon>Fungi</taxon>
        <taxon>Dikarya</taxon>
        <taxon>Basidiomycota</taxon>
        <taxon>Agaricomycotina</taxon>
        <taxon>Agaricomycetes</taxon>
        <taxon>Russulales</taxon>
        <taxon>Russulaceae</taxon>
        <taxon>Russula</taxon>
    </lineage>
</organism>
<reference evidence="1" key="1">
    <citation type="submission" date="2021-03" db="EMBL/GenBank/DDBJ databases">
        <title>Evolutionary priming and transition to the ectomycorrhizal habit in an iconic lineage of mushroom-forming fungi: is preadaptation a requirement?</title>
        <authorList>
            <consortium name="DOE Joint Genome Institute"/>
            <person name="Looney B.P."/>
            <person name="Miyauchi S."/>
            <person name="Morin E."/>
            <person name="Drula E."/>
            <person name="Courty P.E."/>
            <person name="Chicoki N."/>
            <person name="Fauchery L."/>
            <person name="Kohler A."/>
            <person name="Kuo A."/>
            <person name="LaButti K."/>
            <person name="Pangilinan J."/>
            <person name="Lipzen A."/>
            <person name="Riley R."/>
            <person name="Andreopoulos W."/>
            <person name="He G."/>
            <person name="Johnson J."/>
            <person name="Barry K.W."/>
            <person name="Grigoriev I.V."/>
            <person name="Nagy L."/>
            <person name="Hibbett D."/>
            <person name="Henrissat B."/>
            <person name="Matheny P.B."/>
            <person name="Labbe J."/>
            <person name="Martin A.F."/>
        </authorList>
    </citation>
    <scope>NUCLEOTIDE SEQUENCE</scope>
    <source>
        <strain evidence="1">BPL698</strain>
    </source>
</reference>